<evidence type="ECO:0000313" key="5">
    <source>
        <dbReference type="Proteomes" id="UP000095200"/>
    </source>
</evidence>
<accession>A0A194AFL5</accession>
<reference evidence="5" key="1">
    <citation type="submission" date="2016-06" db="EMBL/GenBank/DDBJ databases">
        <title>Draft genome sequence of Desulfoplanes formicivorans strain Pf12B.</title>
        <authorList>
            <person name="Watanabe M."/>
            <person name="Kojima H."/>
            <person name="Fukui M."/>
        </authorList>
    </citation>
    <scope>NUCLEOTIDE SEQUENCE [LARGE SCALE GENOMIC DNA]</scope>
    <source>
        <strain evidence="5">Pf12B</strain>
    </source>
</reference>
<evidence type="ECO:0008006" key="6">
    <source>
        <dbReference type="Google" id="ProtNLM"/>
    </source>
</evidence>
<sequence length="222" mass="23991">MKQGWLVMAVVCVLVFGLGSSLAHAHRVGVFCWVEGNRLHTQSKFQPGGPVNGGRLQMVVPATGEVLATGTTDPEGQYTFRIPDRARQQHLDLRVLLMAGTGHKGQWDVPATEYVDGLESVEPDTRDGSAGMLAGTNNKMSGISPEIVQDILDRELDRKLAPIKRRLAQMQADRFSVRDVVGGLGYLFGLMGLALYCRSIRGGKDRQSSSSSHSASGKTDPS</sequence>
<dbReference type="STRING" id="1592317.DPF_1584"/>
<evidence type="ECO:0000256" key="2">
    <source>
        <dbReference type="SAM" id="Phobius"/>
    </source>
</evidence>
<dbReference type="AlphaFoldDB" id="A0A194AFL5"/>
<feature type="transmembrane region" description="Helical" evidence="2">
    <location>
        <begin position="180"/>
        <end position="197"/>
    </location>
</feature>
<feature type="signal peptide" evidence="3">
    <location>
        <begin position="1"/>
        <end position="25"/>
    </location>
</feature>
<gene>
    <name evidence="4" type="ORF">DPF_1584</name>
</gene>
<keyword evidence="2" id="KW-1133">Transmembrane helix</keyword>
<keyword evidence="2" id="KW-0812">Transmembrane</keyword>
<dbReference type="OrthoDB" id="9795418at2"/>
<evidence type="ECO:0000256" key="1">
    <source>
        <dbReference type="SAM" id="MobiDB-lite"/>
    </source>
</evidence>
<name>A0A194AFL5_9BACT</name>
<dbReference type="EMBL" id="BDFE01000015">
    <property type="protein sequence ID" value="GAU08867.1"/>
    <property type="molecule type" value="Genomic_DNA"/>
</dbReference>
<proteinExistence type="predicted"/>
<comment type="caution">
    <text evidence="4">The sequence shown here is derived from an EMBL/GenBank/DDBJ whole genome shotgun (WGS) entry which is preliminary data.</text>
</comment>
<dbReference type="RefSeq" id="WP_069858709.1">
    <property type="nucleotide sequence ID" value="NZ_BDFE01000015.1"/>
</dbReference>
<keyword evidence="3" id="KW-0732">Signal</keyword>
<evidence type="ECO:0000313" key="4">
    <source>
        <dbReference type="EMBL" id="GAU08867.1"/>
    </source>
</evidence>
<dbReference type="Proteomes" id="UP000095200">
    <property type="component" value="Unassembled WGS sequence"/>
</dbReference>
<keyword evidence="2" id="KW-0472">Membrane</keyword>
<keyword evidence="5" id="KW-1185">Reference proteome</keyword>
<protein>
    <recommendedName>
        <fullName evidence="6">Cobalamin biosynthesis protein CbiL</fullName>
    </recommendedName>
</protein>
<feature type="chain" id="PRO_5008507584" description="Cobalamin biosynthesis protein CbiL" evidence="3">
    <location>
        <begin position="26"/>
        <end position="222"/>
    </location>
</feature>
<organism evidence="4 5">
    <name type="scientific">Desulfoplanes formicivorans</name>
    <dbReference type="NCBI Taxonomy" id="1592317"/>
    <lineage>
        <taxon>Bacteria</taxon>
        <taxon>Pseudomonadati</taxon>
        <taxon>Thermodesulfobacteriota</taxon>
        <taxon>Desulfovibrionia</taxon>
        <taxon>Desulfovibrionales</taxon>
        <taxon>Desulfoplanaceae</taxon>
        <taxon>Desulfoplanes</taxon>
    </lineage>
</organism>
<evidence type="ECO:0000256" key="3">
    <source>
        <dbReference type="SAM" id="SignalP"/>
    </source>
</evidence>
<feature type="region of interest" description="Disordered" evidence="1">
    <location>
        <begin position="203"/>
        <end position="222"/>
    </location>
</feature>